<reference evidence="2" key="1">
    <citation type="submission" date="2016-11" db="UniProtKB">
        <authorList>
            <consortium name="WormBaseParasite"/>
        </authorList>
    </citation>
    <scope>IDENTIFICATION</scope>
</reference>
<dbReference type="WBParaSite" id="Csp11.Scaffold629.g13946.t1">
    <property type="protein sequence ID" value="Csp11.Scaffold629.g13946.t1"/>
    <property type="gene ID" value="Csp11.Scaffold629.g13946"/>
</dbReference>
<dbReference type="AlphaFoldDB" id="A0A1I7U1M9"/>
<keyword evidence="1" id="KW-1185">Reference proteome</keyword>
<evidence type="ECO:0000313" key="1">
    <source>
        <dbReference type="Proteomes" id="UP000095282"/>
    </source>
</evidence>
<evidence type="ECO:0000313" key="2">
    <source>
        <dbReference type="WBParaSite" id="Csp11.Scaffold629.g13946.t1"/>
    </source>
</evidence>
<proteinExistence type="predicted"/>
<accession>A0A1I7U1M9</accession>
<organism evidence="1 2">
    <name type="scientific">Caenorhabditis tropicalis</name>
    <dbReference type="NCBI Taxonomy" id="1561998"/>
    <lineage>
        <taxon>Eukaryota</taxon>
        <taxon>Metazoa</taxon>
        <taxon>Ecdysozoa</taxon>
        <taxon>Nematoda</taxon>
        <taxon>Chromadorea</taxon>
        <taxon>Rhabditida</taxon>
        <taxon>Rhabditina</taxon>
        <taxon>Rhabditomorpha</taxon>
        <taxon>Rhabditoidea</taxon>
        <taxon>Rhabditidae</taxon>
        <taxon>Peloderinae</taxon>
        <taxon>Caenorhabditis</taxon>
    </lineage>
</organism>
<protein>
    <submittedName>
        <fullName evidence="2">DUF4038 domain-containing protein</fullName>
    </submittedName>
</protein>
<name>A0A1I7U1M9_9PELO</name>
<sequence>MRLLTNLLCFKFGKPNAIMEGESLNERKNSADLAPLEYWLFSDMQSYSERKDFSKVDDVEETLMDYFGLRLTEERNPQVI</sequence>
<dbReference type="Proteomes" id="UP000095282">
    <property type="component" value="Unplaced"/>
</dbReference>